<name>A0A9Y2IDJ8_9PSEU</name>
<dbReference type="Proteomes" id="UP001236014">
    <property type="component" value="Chromosome"/>
</dbReference>
<proteinExistence type="predicted"/>
<evidence type="ECO:0000313" key="1">
    <source>
        <dbReference type="EMBL" id="WIX78097.1"/>
    </source>
</evidence>
<evidence type="ECO:0000313" key="2">
    <source>
        <dbReference type="Proteomes" id="UP001236014"/>
    </source>
</evidence>
<gene>
    <name evidence="1" type="ORF">QRX50_43050</name>
</gene>
<dbReference type="KEGG" id="acab:QRX50_43050"/>
<keyword evidence="2" id="KW-1185">Reference proteome</keyword>
<accession>A0A9Y2IDJ8</accession>
<dbReference type="AlphaFoldDB" id="A0A9Y2IDJ8"/>
<dbReference type="EMBL" id="CP127294">
    <property type="protein sequence ID" value="WIX78097.1"/>
    <property type="molecule type" value="Genomic_DNA"/>
</dbReference>
<reference evidence="1 2" key="1">
    <citation type="submission" date="2023-06" db="EMBL/GenBank/DDBJ databases">
        <authorList>
            <person name="Oyuntsetseg B."/>
            <person name="Kim S.B."/>
        </authorList>
    </citation>
    <scope>NUCLEOTIDE SEQUENCE [LARGE SCALE GENOMIC DNA]</scope>
    <source>
        <strain evidence="1 2">2-15</strain>
    </source>
</reference>
<sequence>MTEPNRPHRWDLVRPDQLGSLPAGAPVLWFLDELTACAAKVLARSEDGDLYFVGRSADSVYDLLSGALTDRSRLRLLPLSLGMVDHSLLGPMRPGETAQLRANLADAGLSPAAIADGGPPVVLTDLVSSGGTFGCLARILRQWADDDGVAWPEVRRRLRFLGITLRRATSPKTWRWHQHADWTAGLPAGAIHNVSLDANVWSYFGNWQPKLTRSFTRVRWGAEDARAPQHDDKAREALAEALAVVAAGRTAEVRDRMVREIVKEPAIAQPWLRALVTELKLPRTRPRTA</sequence>
<protein>
    <submittedName>
        <fullName evidence="1">Uncharacterized protein</fullName>
    </submittedName>
</protein>
<organism evidence="1 2">
    <name type="scientific">Amycolatopsis carbonis</name>
    <dbReference type="NCBI Taxonomy" id="715471"/>
    <lineage>
        <taxon>Bacteria</taxon>
        <taxon>Bacillati</taxon>
        <taxon>Actinomycetota</taxon>
        <taxon>Actinomycetes</taxon>
        <taxon>Pseudonocardiales</taxon>
        <taxon>Pseudonocardiaceae</taxon>
        <taxon>Amycolatopsis</taxon>
    </lineage>
</organism>
<dbReference type="RefSeq" id="WP_285968829.1">
    <property type="nucleotide sequence ID" value="NZ_CP127294.1"/>
</dbReference>